<dbReference type="Gene3D" id="3.20.20.80">
    <property type="entry name" value="Glycosidases"/>
    <property type="match status" value="1"/>
</dbReference>
<evidence type="ECO:0000256" key="3">
    <source>
        <dbReference type="ARBA" id="ARBA00023295"/>
    </source>
</evidence>
<proteinExistence type="inferred from homology"/>
<dbReference type="PANTHER" id="PTHR10353:SF36">
    <property type="entry name" value="LP05116P"/>
    <property type="match status" value="1"/>
</dbReference>
<keyword evidence="3" id="KW-0326">Glycosidase</keyword>
<evidence type="ECO:0000313" key="6">
    <source>
        <dbReference type="Proteomes" id="UP000193642"/>
    </source>
</evidence>
<evidence type="ECO:0000256" key="1">
    <source>
        <dbReference type="ARBA" id="ARBA00010838"/>
    </source>
</evidence>
<accession>A0A1Y2D405</accession>
<sequence length="488" mass="54149">MAAVAQQPISMAWGFGGSALQTEGAWNVDGKEPDVFDAYYTNLGTSVKAPFIAADHYHRIDEDLKILADLGATAYRFSISWSRVLKNCTGEINPQGIAFYNKMINQLLAYKIEPFLTMYHWDLPQTCQDSFGGWASDKIVDAFLVYADVLLANFGDRVNYWLTINEPRANCDMCMMNPKFPPMTTNTPELYMKCMKNSHLIHGNVVKNARAKYPALSKNWKFSIPQIMEWVEPQSDGSSLDKQTQWFYDPCVFGDVTCNLDVTKCVTIDPVPFTQAEKDLMKGTCDFIAVNVYSTVGVSADPISDPTYWPNPNPIGPRKMPKFLYDRYKVPIVLSEIGFHVPNSMENNIQDVIKDTYRVQWWQEAAPLVLEAITVDKVPLLAMLAWSLLDNYEFNTYSLRWGHVAVDCKFLTRTVKDSAKYLKDFFANATLISPFVRTAAPSATASATGSGPTNTGSAAATATTAKNSGGAATVAAGLTSLAIFLLFA</sequence>
<dbReference type="EMBL" id="MCGO01000001">
    <property type="protein sequence ID" value="ORY53846.1"/>
    <property type="molecule type" value="Genomic_DNA"/>
</dbReference>
<protein>
    <submittedName>
        <fullName evidence="5">Glycoside hydrolase</fullName>
    </submittedName>
</protein>
<dbReference type="GO" id="GO:0008422">
    <property type="term" value="F:beta-glucosidase activity"/>
    <property type="evidence" value="ECO:0007669"/>
    <property type="project" value="TreeGrafter"/>
</dbReference>
<evidence type="ECO:0000256" key="2">
    <source>
        <dbReference type="ARBA" id="ARBA00022801"/>
    </source>
</evidence>
<reference evidence="5 6" key="1">
    <citation type="submission" date="2016-07" db="EMBL/GenBank/DDBJ databases">
        <title>Pervasive Adenine N6-methylation of Active Genes in Fungi.</title>
        <authorList>
            <consortium name="DOE Joint Genome Institute"/>
            <person name="Mondo S.J."/>
            <person name="Dannebaum R.O."/>
            <person name="Kuo R.C."/>
            <person name="Labutti K."/>
            <person name="Haridas S."/>
            <person name="Kuo A."/>
            <person name="Salamov A."/>
            <person name="Ahrendt S.R."/>
            <person name="Lipzen A."/>
            <person name="Sullivan W."/>
            <person name="Andreopoulos W.B."/>
            <person name="Clum A."/>
            <person name="Lindquist E."/>
            <person name="Daum C."/>
            <person name="Ramamoorthy G.K."/>
            <person name="Gryganskyi A."/>
            <person name="Culley D."/>
            <person name="Magnuson J.K."/>
            <person name="James T.Y."/>
            <person name="O'Malley M.A."/>
            <person name="Stajich J.E."/>
            <person name="Spatafora J.W."/>
            <person name="Visel A."/>
            <person name="Grigoriev I.V."/>
        </authorList>
    </citation>
    <scope>NUCLEOTIDE SEQUENCE [LARGE SCALE GENOMIC DNA]</scope>
    <source>
        <strain evidence="5 6">JEL800</strain>
    </source>
</reference>
<evidence type="ECO:0000256" key="4">
    <source>
        <dbReference type="RuleBase" id="RU003690"/>
    </source>
</evidence>
<dbReference type="PANTHER" id="PTHR10353">
    <property type="entry name" value="GLYCOSYL HYDROLASE"/>
    <property type="match status" value="1"/>
</dbReference>
<gene>
    <name evidence="5" type="ORF">BCR33DRAFT_654690</name>
</gene>
<dbReference type="SUPFAM" id="SSF51445">
    <property type="entry name" value="(Trans)glycosidases"/>
    <property type="match status" value="1"/>
</dbReference>
<comment type="caution">
    <text evidence="5">The sequence shown here is derived from an EMBL/GenBank/DDBJ whole genome shotgun (WGS) entry which is preliminary data.</text>
</comment>
<dbReference type="InterPro" id="IPR001360">
    <property type="entry name" value="Glyco_hydro_1"/>
</dbReference>
<dbReference type="InterPro" id="IPR017853">
    <property type="entry name" value="GH"/>
</dbReference>
<name>A0A1Y2D405_9FUNG</name>
<evidence type="ECO:0000313" key="5">
    <source>
        <dbReference type="EMBL" id="ORY53846.1"/>
    </source>
</evidence>
<dbReference type="AlphaFoldDB" id="A0A1Y2D405"/>
<dbReference type="GO" id="GO:0005975">
    <property type="term" value="P:carbohydrate metabolic process"/>
    <property type="evidence" value="ECO:0007669"/>
    <property type="project" value="InterPro"/>
</dbReference>
<dbReference type="Pfam" id="PF00232">
    <property type="entry name" value="Glyco_hydro_1"/>
    <property type="match status" value="1"/>
</dbReference>
<dbReference type="Proteomes" id="UP000193642">
    <property type="component" value="Unassembled WGS sequence"/>
</dbReference>
<keyword evidence="6" id="KW-1185">Reference proteome</keyword>
<organism evidence="5 6">
    <name type="scientific">Rhizoclosmatium globosum</name>
    <dbReference type="NCBI Taxonomy" id="329046"/>
    <lineage>
        <taxon>Eukaryota</taxon>
        <taxon>Fungi</taxon>
        <taxon>Fungi incertae sedis</taxon>
        <taxon>Chytridiomycota</taxon>
        <taxon>Chytridiomycota incertae sedis</taxon>
        <taxon>Chytridiomycetes</taxon>
        <taxon>Chytridiales</taxon>
        <taxon>Chytriomycetaceae</taxon>
        <taxon>Rhizoclosmatium</taxon>
    </lineage>
</organism>
<keyword evidence="2 5" id="KW-0378">Hydrolase</keyword>
<dbReference type="STRING" id="329046.A0A1Y2D405"/>
<dbReference type="OrthoDB" id="65569at2759"/>
<comment type="similarity">
    <text evidence="1 4">Belongs to the glycosyl hydrolase 1 family.</text>
</comment>